<reference evidence="4" key="1">
    <citation type="submission" date="2024-04" db="EMBL/GenBank/DDBJ databases">
        <title>Salinicola lusitanus LLJ914,a marine bacterium isolated from the Okinawa Trough.</title>
        <authorList>
            <person name="Li J."/>
        </authorList>
    </citation>
    <scope>NUCLEOTIDE SEQUENCE [LARGE SCALE GENOMIC DNA]</scope>
</reference>
<dbReference type="AlphaFoldDB" id="A0AAW0P674"/>
<dbReference type="Proteomes" id="UP001460270">
    <property type="component" value="Unassembled WGS sequence"/>
</dbReference>
<evidence type="ECO:0000313" key="3">
    <source>
        <dbReference type="EMBL" id="KAK7918590.1"/>
    </source>
</evidence>
<protein>
    <recommendedName>
        <fullName evidence="2">Ig-like domain-containing protein</fullName>
    </recommendedName>
</protein>
<gene>
    <name evidence="3" type="ORF">WMY93_009874</name>
</gene>
<feature type="region of interest" description="Disordered" evidence="1">
    <location>
        <begin position="63"/>
        <end position="95"/>
    </location>
</feature>
<dbReference type="InterPro" id="IPR013783">
    <property type="entry name" value="Ig-like_fold"/>
</dbReference>
<proteinExistence type="predicted"/>
<dbReference type="PROSITE" id="PS50835">
    <property type="entry name" value="IG_LIKE"/>
    <property type="match status" value="1"/>
</dbReference>
<dbReference type="InterPro" id="IPR013098">
    <property type="entry name" value="Ig_I-set"/>
</dbReference>
<dbReference type="EMBL" id="JBBPFD010000007">
    <property type="protein sequence ID" value="KAK7918590.1"/>
    <property type="molecule type" value="Genomic_DNA"/>
</dbReference>
<sequence length="95" mass="9735">MRVHVVCVGLVLDHAGPVHDDDHIQIGREVKITCQVEATPPEELAFDWLKNGRPLRSSERMVITPLGGGAGGGAGPGGGARGRGSPDAPASTSST</sequence>
<dbReference type="SUPFAM" id="SSF48726">
    <property type="entry name" value="Immunoglobulin"/>
    <property type="match status" value="1"/>
</dbReference>
<feature type="compositionally biased region" description="Gly residues" evidence="1">
    <location>
        <begin position="66"/>
        <end position="82"/>
    </location>
</feature>
<dbReference type="Gene3D" id="2.60.40.10">
    <property type="entry name" value="Immunoglobulins"/>
    <property type="match status" value="1"/>
</dbReference>
<organism evidence="3 4">
    <name type="scientific">Mugilogobius chulae</name>
    <name type="common">yellowstripe goby</name>
    <dbReference type="NCBI Taxonomy" id="88201"/>
    <lineage>
        <taxon>Eukaryota</taxon>
        <taxon>Metazoa</taxon>
        <taxon>Chordata</taxon>
        <taxon>Craniata</taxon>
        <taxon>Vertebrata</taxon>
        <taxon>Euteleostomi</taxon>
        <taxon>Actinopterygii</taxon>
        <taxon>Neopterygii</taxon>
        <taxon>Teleostei</taxon>
        <taxon>Neoteleostei</taxon>
        <taxon>Acanthomorphata</taxon>
        <taxon>Gobiaria</taxon>
        <taxon>Gobiiformes</taxon>
        <taxon>Gobioidei</taxon>
        <taxon>Gobiidae</taxon>
        <taxon>Gobionellinae</taxon>
        <taxon>Mugilogobius</taxon>
    </lineage>
</organism>
<feature type="domain" description="Ig-like" evidence="2">
    <location>
        <begin position="27"/>
        <end position="95"/>
    </location>
</feature>
<evidence type="ECO:0000259" key="2">
    <source>
        <dbReference type="PROSITE" id="PS50835"/>
    </source>
</evidence>
<keyword evidence="4" id="KW-1185">Reference proteome</keyword>
<dbReference type="Pfam" id="PF07679">
    <property type="entry name" value="I-set"/>
    <property type="match status" value="1"/>
</dbReference>
<evidence type="ECO:0000256" key="1">
    <source>
        <dbReference type="SAM" id="MobiDB-lite"/>
    </source>
</evidence>
<evidence type="ECO:0000313" key="4">
    <source>
        <dbReference type="Proteomes" id="UP001460270"/>
    </source>
</evidence>
<dbReference type="InterPro" id="IPR007110">
    <property type="entry name" value="Ig-like_dom"/>
</dbReference>
<name>A0AAW0P674_9GOBI</name>
<dbReference type="InterPro" id="IPR036179">
    <property type="entry name" value="Ig-like_dom_sf"/>
</dbReference>
<accession>A0AAW0P674</accession>
<comment type="caution">
    <text evidence="3">The sequence shown here is derived from an EMBL/GenBank/DDBJ whole genome shotgun (WGS) entry which is preliminary data.</text>
</comment>